<sequence>MSHKYKFITFRHDRLESMIFRTDWSERENYFELRRKIRAEAEFLKKIVLIQKPEWLRQEILKSNIHNLEAIRIWLEWEKGKEKTSFETQQNRGIKQLPKPEGLMLMARHLLLSEKLPTPELIRNVFRENPLIMMDAFKGCLKKGALNLSKVTGALRKNMTSEPEKVLEWMISRNREDKLCGVFTLKSYR</sequence>
<accession>A0A382TEU9</accession>
<gene>
    <name evidence="1" type="ORF">METZ01_LOCUS373493</name>
</gene>
<evidence type="ECO:0000313" key="1">
    <source>
        <dbReference type="EMBL" id="SVD20639.1"/>
    </source>
</evidence>
<name>A0A382TEU9_9ZZZZ</name>
<reference evidence="1" key="1">
    <citation type="submission" date="2018-05" db="EMBL/GenBank/DDBJ databases">
        <authorList>
            <person name="Lanie J.A."/>
            <person name="Ng W.-L."/>
            <person name="Kazmierczak K.M."/>
            <person name="Andrzejewski T.M."/>
            <person name="Davidsen T.M."/>
            <person name="Wayne K.J."/>
            <person name="Tettelin H."/>
            <person name="Glass J.I."/>
            <person name="Rusch D."/>
            <person name="Podicherti R."/>
            <person name="Tsui H.-C.T."/>
            <person name="Winkler M.E."/>
        </authorList>
    </citation>
    <scope>NUCLEOTIDE SEQUENCE</scope>
</reference>
<feature type="non-terminal residue" evidence="1">
    <location>
        <position position="189"/>
    </location>
</feature>
<protein>
    <submittedName>
        <fullName evidence="1">Uncharacterized protein</fullName>
    </submittedName>
</protein>
<dbReference type="EMBL" id="UINC01136092">
    <property type="protein sequence ID" value="SVD20639.1"/>
    <property type="molecule type" value="Genomic_DNA"/>
</dbReference>
<proteinExistence type="predicted"/>
<dbReference type="AlphaFoldDB" id="A0A382TEU9"/>
<organism evidence="1">
    <name type="scientific">marine metagenome</name>
    <dbReference type="NCBI Taxonomy" id="408172"/>
    <lineage>
        <taxon>unclassified sequences</taxon>
        <taxon>metagenomes</taxon>
        <taxon>ecological metagenomes</taxon>
    </lineage>
</organism>